<dbReference type="SUPFAM" id="SSF56784">
    <property type="entry name" value="HAD-like"/>
    <property type="match status" value="1"/>
</dbReference>
<evidence type="ECO:0000256" key="3">
    <source>
        <dbReference type="ARBA" id="ARBA00022801"/>
    </source>
</evidence>
<evidence type="ECO:0000256" key="5">
    <source>
        <dbReference type="ARBA" id="ARBA00047761"/>
    </source>
</evidence>
<comment type="catalytic activity">
    <reaction evidence="6">
        <text>O-phospho-L-threonyl-[protein] + H2O = L-threonyl-[protein] + phosphate</text>
        <dbReference type="Rhea" id="RHEA:47004"/>
        <dbReference type="Rhea" id="RHEA-COMP:11060"/>
        <dbReference type="Rhea" id="RHEA-COMP:11605"/>
        <dbReference type="ChEBI" id="CHEBI:15377"/>
        <dbReference type="ChEBI" id="CHEBI:30013"/>
        <dbReference type="ChEBI" id="CHEBI:43474"/>
        <dbReference type="ChEBI" id="CHEBI:61977"/>
        <dbReference type="EC" id="3.1.3.16"/>
    </reaction>
</comment>
<dbReference type="InterPro" id="IPR023214">
    <property type="entry name" value="HAD_sf"/>
</dbReference>
<evidence type="ECO:0000256" key="2">
    <source>
        <dbReference type="ARBA" id="ARBA00013081"/>
    </source>
</evidence>
<gene>
    <name evidence="8" type="ORF">OLC1_LOCUS17716</name>
</gene>
<protein>
    <recommendedName>
        <fullName evidence="2">protein-serine/threonine phosphatase</fullName>
        <ecNumber evidence="2">3.1.3.16</ecNumber>
    </recommendedName>
</protein>
<dbReference type="PROSITE" id="PS50969">
    <property type="entry name" value="FCP1"/>
    <property type="match status" value="1"/>
</dbReference>
<evidence type="ECO:0000259" key="7">
    <source>
        <dbReference type="PROSITE" id="PS50969"/>
    </source>
</evidence>
<comment type="catalytic activity">
    <reaction evidence="5">
        <text>O-phospho-L-seryl-[protein] + H2O = L-seryl-[protein] + phosphate</text>
        <dbReference type="Rhea" id="RHEA:20629"/>
        <dbReference type="Rhea" id="RHEA-COMP:9863"/>
        <dbReference type="Rhea" id="RHEA-COMP:11604"/>
        <dbReference type="ChEBI" id="CHEBI:15377"/>
        <dbReference type="ChEBI" id="CHEBI:29999"/>
        <dbReference type="ChEBI" id="CHEBI:43474"/>
        <dbReference type="ChEBI" id="CHEBI:83421"/>
        <dbReference type="EC" id="3.1.3.16"/>
    </reaction>
</comment>
<proteinExistence type="predicted"/>
<dbReference type="InterPro" id="IPR039189">
    <property type="entry name" value="Fcp1"/>
</dbReference>
<dbReference type="Gene3D" id="3.40.50.1000">
    <property type="entry name" value="HAD superfamily/HAD-like"/>
    <property type="match status" value="1"/>
</dbReference>
<dbReference type="CDD" id="cd07521">
    <property type="entry name" value="HAD_FCP1-like"/>
    <property type="match status" value="1"/>
</dbReference>
<evidence type="ECO:0000256" key="6">
    <source>
        <dbReference type="ARBA" id="ARBA00048336"/>
    </source>
</evidence>
<dbReference type="GO" id="GO:0005634">
    <property type="term" value="C:nucleus"/>
    <property type="evidence" value="ECO:0007669"/>
    <property type="project" value="UniProtKB-SubCell"/>
</dbReference>
<organism evidence="8 9">
    <name type="scientific">Oldenlandia corymbosa var. corymbosa</name>
    <dbReference type="NCBI Taxonomy" id="529605"/>
    <lineage>
        <taxon>Eukaryota</taxon>
        <taxon>Viridiplantae</taxon>
        <taxon>Streptophyta</taxon>
        <taxon>Embryophyta</taxon>
        <taxon>Tracheophyta</taxon>
        <taxon>Spermatophyta</taxon>
        <taxon>Magnoliopsida</taxon>
        <taxon>eudicotyledons</taxon>
        <taxon>Gunneridae</taxon>
        <taxon>Pentapetalae</taxon>
        <taxon>asterids</taxon>
        <taxon>lamiids</taxon>
        <taxon>Gentianales</taxon>
        <taxon>Rubiaceae</taxon>
        <taxon>Rubioideae</taxon>
        <taxon>Spermacoceae</taxon>
        <taxon>Hedyotis-Oldenlandia complex</taxon>
        <taxon>Oldenlandia</taxon>
    </lineage>
</organism>
<dbReference type="EC" id="3.1.3.16" evidence="2"/>
<dbReference type="GO" id="GO:0008420">
    <property type="term" value="F:RNA polymerase II CTD heptapeptide repeat phosphatase activity"/>
    <property type="evidence" value="ECO:0007669"/>
    <property type="project" value="InterPro"/>
</dbReference>
<name>A0AAV1DPZ8_OLDCO</name>
<comment type="subcellular location">
    <subcellularLocation>
        <location evidence="1">Nucleus</location>
    </subcellularLocation>
</comment>
<keyword evidence="3" id="KW-0378">Hydrolase</keyword>
<sequence length="170" mass="19940">MEGSASDVLNGEMMIPAQLHLAVYIQEKLRVPHHELHRLRDQDFRFWISQKKLSLVLDLDPTHTLLNSTPINELTENERFLKGPGENLPDVIKSSIYRLDSMQLMTKLRPFVHTFLKEASKMFDMYLYTMGSRDYALALAKLLDPRDEYFRRKVIANEDSTRRDRKGLDM</sequence>
<dbReference type="PANTHER" id="PTHR23081:SF36">
    <property type="entry name" value="RNA POLYMERASE II SUBUNIT A C-TERMINAL DOMAIN PHOSPHATASE"/>
    <property type="match status" value="1"/>
</dbReference>
<dbReference type="InterPro" id="IPR004274">
    <property type="entry name" value="FCP1_dom"/>
</dbReference>
<reference evidence="8" key="1">
    <citation type="submission" date="2023-03" db="EMBL/GenBank/DDBJ databases">
        <authorList>
            <person name="Julca I."/>
        </authorList>
    </citation>
    <scope>NUCLEOTIDE SEQUENCE</scope>
</reference>
<evidence type="ECO:0000313" key="9">
    <source>
        <dbReference type="Proteomes" id="UP001161247"/>
    </source>
</evidence>
<dbReference type="PANTHER" id="PTHR23081">
    <property type="entry name" value="RNA POLYMERASE II CTD PHOSPHATASE"/>
    <property type="match status" value="1"/>
</dbReference>
<dbReference type="InterPro" id="IPR036412">
    <property type="entry name" value="HAD-like_sf"/>
</dbReference>
<keyword evidence="4" id="KW-0539">Nucleus</keyword>
<dbReference type="AlphaFoldDB" id="A0AAV1DPZ8"/>
<accession>A0AAV1DPZ8</accession>
<keyword evidence="9" id="KW-1185">Reference proteome</keyword>
<evidence type="ECO:0000313" key="8">
    <source>
        <dbReference type="EMBL" id="CAI9109950.1"/>
    </source>
</evidence>
<evidence type="ECO:0000256" key="1">
    <source>
        <dbReference type="ARBA" id="ARBA00004123"/>
    </source>
</evidence>
<dbReference type="EMBL" id="OX459123">
    <property type="protein sequence ID" value="CAI9109950.1"/>
    <property type="molecule type" value="Genomic_DNA"/>
</dbReference>
<dbReference type="SMART" id="SM00577">
    <property type="entry name" value="CPDc"/>
    <property type="match status" value="1"/>
</dbReference>
<feature type="domain" description="FCP1 homology" evidence="7">
    <location>
        <begin position="48"/>
        <end position="170"/>
    </location>
</feature>
<dbReference type="Pfam" id="PF03031">
    <property type="entry name" value="NIF"/>
    <property type="match status" value="1"/>
</dbReference>
<dbReference type="Proteomes" id="UP001161247">
    <property type="component" value="Chromosome 6"/>
</dbReference>
<evidence type="ECO:0000256" key="4">
    <source>
        <dbReference type="ARBA" id="ARBA00023242"/>
    </source>
</evidence>